<reference evidence="1 2" key="1">
    <citation type="journal article" date="2022" name="Hortic Res">
        <title>A haplotype resolved chromosomal level avocado genome allows analysis of novel avocado genes.</title>
        <authorList>
            <person name="Nath O."/>
            <person name="Fletcher S.J."/>
            <person name="Hayward A."/>
            <person name="Shaw L.M."/>
            <person name="Masouleh A.K."/>
            <person name="Furtado A."/>
            <person name="Henry R.J."/>
            <person name="Mitter N."/>
        </authorList>
    </citation>
    <scope>NUCLEOTIDE SEQUENCE [LARGE SCALE GENOMIC DNA]</scope>
    <source>
        <strain evidence="2">cv. Hass</strain>
    </source>
</reference>
<evidence type="ECO:0000313" key="2">
    <source>
        <dbReference type="Proteomes" id="UP001234297"/>
    </source>
</evidence>
<keyword evidence="2" id="KW-1185">Reference proteome</keyword>
<organism evidence="1 2">
    <name type="scientific">Persea americana</name>
    <name type="common">Avocado</name>
    <dbReference type="NCBI Taxonomy" id="3435"/>
    <lineage>
        <taxon>Eukaryota</taxon>
        <taxon>Viridiplantae</taxon>
        <taxon>Streptophyta</taxon>
        <taxon>Embryophyta</taxon>
        <taxon>Tracheophyta</taxon>
        <taxon>Spermatophyta</taxon>
        <taxon>Magnoliopsida</taxon>
        <taxon>Magnoliidae</taxon>
        <taxon>Laurales</taxon>
        <taxon>Lauraceae</taxon>
        <taxon>Persea</taxon>
    </lineage>
</organism>
<dbReference type="Proteomes" id="UP001234297">
    <property type="component" value="Chromosome 7"/>
</dbReference>
<accession>A0ACC2L5P1</accession>
<sequence length="95" mass="10577">MASHTSVDVPRWSPNPSPPRSPTHAAILIKDDVEMDSFNYPDEPASSFNVDVPRRTPDPSPSHEPVAPLSKDNQYMDSFDSEGSTIYKNSQDNNF</sequence>
<name>A0ACC2L5P1_PERAE</name>
<comment type="caution">
    <text evidence="1">The sequence shown here is derived from an EMBL/GenBank/DDBJ whole genome shotgun (WGS) entry which is preliminary data.</text>
</comment>
<proteinExistence type="predicted"/>
<gene>
    <name evidence="1" type="ORF">MRB53_021980</name>
</gene>
<protein>
    <submittedName>
        <fullName evidence="1">Uncharacterized protein</fullName>
    </submittedName>
</protein>
<dbReference type="EMBL" id="CM056815">
    <property type="protein sequence ID" value="KAJ8628657.1"/>
    <property type="molecule type" value="Genomic_DNA"/>
</dbReference>
<evidence type="ECO:0000313" key="1">
    <source>
        <dbReference type="EMBL" id="KAJ8628657.1"/>
    </source>
</evidence>